<reference evidence="3" key="2">
    <citation type="submission" date="2022-10" db="EMBL/GenBank/DDBJ databases">
        <authorList>
            <person name="Trinh H.N."/>
        </authorList>
    </citation>
    <scope>NUCLEOTIDE SEQUENCE</scope>
    <source>
        <strain evidence="3">RN2-1</strain>
    </source>
</reference>
<evidence type="ECO:0000313" key="4">
    <source>
        <dbReference type="Proteomes" id="UP001165679"/>
    </source>
</evidence>
<dbReference type="Gene3D" id="1.10.3730.20">
    <property type="match status" value="1"/>
</dbReference>
<dbReference type="Proteomes" id="UP001165679">
    <property type="component" value="Unassembled WGS sequence"/>
</dbReference>
<feature type="transmembrane region" description="Helical" evidence="1">
    <location>
        <begin position="189"/>
        <end position="214"/>
    </location>
</feature>
<feature type="domain" description="EamA" evidence="2">
    <location>
        <begin position="159"/>
        <end position="298"/>
    </location>
</feature>
<dbReference type="PANTHER" id="PTHR22911:SF137">
    <property type="entry name" value="SOLUTE CARRIER FAMILY 35 MEMBER G2-RELATED"/>
    <property type="match status" value="1"/>
</dbReference>
<feature type="transmembrane region" description="Helical" evidence="1">
    <location>
        <begin position="282"/>
        <end position="300"/>
    </location>
</feature>
<keyword evidence="4" id="KW-1185">Reference proteome</keyword>
<feature type="domain" description="EamA" evidence="2">
    <location>
        <begin position="4"/>
        <end position="140"/>
    </location>
</feature>
<keyword evidence="1" id="KW-0812">Transmembrane</keyword>
<dbReference type="AlphaFoldDB" id="A0AA41YPC1"/>
<organism evidence="3 4">
    <name type="scientific">Limobrevibacterium gyesilva</name>
    <dbReference type="NCBI Taxonomy" id="2991712"/>
    <lineage>
        <taxon>Bacteria</taxon>
        <taxon>Pseudomonadati</taxon>
        <taxon>Pseudomonadota</taxon>
        <taxon>Alphaproteobacteria</taxon>
        <taxon>Acetobacterales</taxon>
        <taxon>Acetobacteraceae</taxon>
        <taxon>Limobrevibacterium</taxon>
    </lineage>
</organism>
<proteinExistence type="predicted"/>
<dbReference type="Pfam" id="PF00892">
    <property type="entry name" value="EamA"/>
    <property type="match status" value="2"/>
</dbReference>
<dbReference type="GO" id="GO:0016020">
    <property type="term" value="C:membrane"/>
    <property type="evidence" value="ECO:0007669"/>
    <property type="project" value="InterPro"/>
</dbReference>
<evidence type="ECO:0000256" key="1">
    <source>
        <dbReference type="SAM" id="Phobius"/>
    </source>
</evidence>
<feature type="transmembrane region" description="Helical" evidence="1">
    <location>
        <begin position="254"/>
        <end position="275"/>
    </location>
</feature>
<dbReference type="RefSeq" id="WP_264711648.1">
    <property type="nucleotide sequence ID" value="NZ_JAPDNT010000001.1"/>
</dbReference>
<keyword evidence="1" id="KW-1133">Transmembrane helix</keyword>
<dbReference type="InterPro" id="IPR037185">
    <property type="entry name" value="EmrE-like"/>
</dbReference>
<protein>
    <submittedName>
        <fullName evidence="3">EamA family transporter</fullName>
    </submittedName>
</protein>
<feature type="transmembrane region" description="Helical" evidence="1">
    <location>
        <begin position="158"/>
        <end position="177"/>
    </location>
</feature>
<feature type="transmembrane region" description="Helical" evidence="1">
    <location>
        <begin position="226"/>
        <end position="248"/>
    </location>
</feature>
<comment type="caution">
    <text evidence="3">The sequence shown here is derived from an EMBL/GenBank/DDBJ whole genome shotgun (WGS) entry which is preliminary data.</text>
</comment>
<sequence>MDLWIPITLTAALVQTWRTALQQKLRSVLSVNAAGVVRYMYAIPTGILMLAVVMIITGKAMPDPNWRFLFACVTGGLLQIFGTSLLIMAFGFRSFAVGTAYAKTEAVQGAIAAWILLDEVLTLQSWIGIGIGVGGVLVLSLAGRGLKPGEFLAATFQPAALCGLGAGFCFALTSICIKEANRALGPNDVILQAVFSLVITNVLQTLMQGSWLAWREPAQLRATFTTWRSSAWVGTLSALGSACWWTAFALAPVALVRSVGQVEMVFTLIFSRFYLKEKTRRWDVAGLVLVVGSVVLILSGR</sequence>
<name>A0AA41YPC1_9PROT</name>
<dbReference type="SUPFAM" id="SSF103481">
    <property type="entry name" value="Multidrug resistance efflux transporter EmrE"/>
    <property type="match status" value="2"/>
</dbReference>
<dbReference type="PANTHER" id="PTHR22911">
    <property type="entry name" value="ACYL-MALONYL CONDENSING ENZYME-RELATED"/>
    <property type="match status" value="1"/>
</dbReference>
<reference evidence="3" key="1">
    <citation type="submission" date="2022-09" db="EMBL/GenBank/DDBJ databases">
        <title>Rhodovastum sp. nov. RN2-1 isolated from soil in Seongnam, South Korea.</title>
        <authorList>
            <person name="Le N.T."/>
        </authorList>
    </citation>
    <scope>NUCLEOTIDE SEQUENCE</scope>
    <source>
        <strain evidence="3">RN2-1</strain>
    </source>
</reference>
<keyword evidence="1" id="KW-0472">Membrane</keyword>
<dbReference type="InterPro" id="IPR000620">
    <property type="entry name" value="EamA_dom"/>
</dbReference>
<feature type="transmembrane region" description="Helical" evidence="1">
    <location>
        <begin position="38"/>
        <end position="56"/>
    </location>
</feature>
<evidence type="ECO:0000259" key="2">
    <source>
        <dbReference type="Pfam" id="PF00892"/>
    </source>
</evidence>
<evidence type="ECO:0000313" key="3">
    <source>
        <dbReference type="EMBL" id="MCW3473067.1"/>
    </source>
</evidence>
<accession>A0AA41YPC1</accession>
<feature type="transmembrane region" description="Helical" evidence="1">
    <location>
        <begin position="68"/>
        <end position="92"/>
    </location>
</feature>
<dbReference type="EMBL" id="JAPDNT010000001">
    <property type="protein sequence ID" value="MCW3473067.1"/>
    <property type="molecule type" value="Genomic_DNA"/>
</dbReference>
<gene>
    <name evidence="3" type="ORF">OL599_00610</name>
</gene>
<feature type="transmembrane region" description="Helical" evidence="1">
    <location>
        <begin position="126"/>
        <end position="146"/>
    </location>
</feature>